<evidence type="ECO:0000313" key="8">
    <source>
        <dbReference type="EMBL" id="KAJ8711196.1"/>
    </source>
</evidence>
<comment type="caution">
    <text evidence="8">The sequence shown here is derived from an EMBL/GenBank/DDBJ whole genome shotgun (WGS) entry which is preliminary data.</text>
</comment>
<dbReference type="Pfam" id="PF00089">
    <property type="entry name" value="Trypsin"/>
    <property type="match status" value="1"/>
</dbReference>
<dbReference type="InterPro" id="IPR051333">
    <property type="entry name" value="CLIP_Serine_Protease"/>
</dbReference>
<dbReference type="PROSITE" id="PS00134">
    <property type="entry name" value="TRYPSIN_HIS"/>
    <property type="match status" value="1"/>
</dbReference>
<dbReference type="PANTHER" id="PTHR24260">
    <property type="match status" value="1"/>
</dbReference>
<evidence type="ECO:0000259" key="7">
    <source>
        <dbReference type="PROSITE" id="PS50240"/>
    </source>
</evidence>
<dbReference type="InterPro" id="IPR009003">
    <property type="entry name" value="Peptidase_S1_PA"/>
</dbReference>
<keyword evidence="9" id="KW-1185">Reference proteome</keyword>
<dbReference type="SUPFAM" id="SSF50494">
    <property type="entry name" value="Trypsin-like serine proteases"/>
    <property type="match status" value="1"/>
</dbReference>
<feature type="region of interest" description="Disordered" evidence="5">
    <location>
        <begin position="161"/>
        <end position="190"/>
    </location>
</feature>
<proteinExistence type="inferred from homology"/>
<gene>
    <name evidence="8" type="ORF">PYW07_008438</name>
</gene>
<evidence type="ECO:0000256" key="4">
    <source>
        <dbReference type="ARBA" id="ARBA00024195"/>
    </source>
</evidence>
<keyword evidence="1 6" id="KW-0732">Signal</keyword>
<organism evidence="8 9">
    <name type="scientific">Mythimna separata</name>
    <name type="common">Oriental armyworm</name>
    <name type="synonym">Pseudaletia separata</name>
    <dbReference type="NCBI Taxonomy" id="271217"/>
    <lineage>
        <taxon>Eukaryota</taxon>
        <taxon>Metazoa</taxon>
        <taxon>Ecdysozoa</taxon>
        <taxon>Arthropoda</taxon>
        <taxon>Hexapoda</taxon>
        <taxon>Insecta</taxon>
        <taxon>Pterygota</taxon>
        <taxon>Neoptera</taxon>
        <taxon>Endopterygota</taxon>
        <taxon>Lepidoptera</taxon>
        <taxon>Glossata</taxon>
        <taxon>Ditrysia</taxon>
        <taxon>Noctuoidea</taxon>
        <taxon>Noctuidae</taxon>
        <taxon>Noctuinae</taxon>
        <taxon>Hadenini</taxon>
        <taxon>Mythimna</taxon>
    </lineage>
</organism>
<dbReference type="EMBL" id="JARGEI010000022">
    <property type="protein sequence ID" value="KAJ8711196.1"/>
    <property type="molecule type" value="Genomic_DNA"/>
</dbReference>
<sequence length="433" mass="48130">MILPLCLLLVLAAPSLEQNAEDPSPCPNVFMYGPSRAVPGRWYGVINLSTDSTLHSLWLNILLDNEAWVLGNSIGNATTNDNKNFQIENAAMKITPGLAVVVYFYVQYNPMSETPRLLAIRLNGKEICNFIIKIPPKNTLKPKPPLGTVNDNERISDSVAIIPHPQPTNPVKPQGSSQCGKVESNPTGHQTKEQWPWQIALYQTKNVENKYICGGTLVSARHVITAAHCVTGKTSKQVVDRHSLTVYLGKYNLRTSVEGVQISSVKNIIVNPDYNATNFSRDVAILELSQSVKYTDWVRPVCLWPKHDTDLQKIVGKEGMLIGWVFKDGSQVLNELNPELAPVVSQETCTKSHTNFFTRFTSEYTYCAGNRNEFSPCPSAGSGMVFKSGTAWYLRGLVSLSVPKRNAFQCDPKHYTIFTDLAKFLPWISNLVS</sequence>
<dbReference type="FunFam" id="2.40.10.10:FF:000028">
    <property type="entry name" value="Serine protease easter"/>
    <property type="match status" value="1"/>
</dbReference>
<feature type="domain" description="Peptidase S1" evidence="7">
    <location>
        <begin position="186"/>
        <end position="433"/>
    </location>
</feature>
<keyword evidence="2" id="KW-1015">Disulfide bond</keyword>
<name>A0AAD8DN56_MYTSE</name>
<dbReference type="Gene3D" id="2.40.10.10">
    <property type="entry name" value="Trypsin-like serine proteases"/>
    <property type="match status" value="1"/>
</dbReference>
<dbReference type="GO" id="GO:0004252">
    <property type="term" value="F:serine-type endopeptidase activity"/>
    <property type="evidence" value="ECO:0007669"/>
    <property type="project" value="InterPro"/>
</dbReference>
<protein>
    <recommendedName>
        <fullName evidence="7">Peptidase S1 domain-containing protein</fullName>
    </recommendedName>
</protein>
<dbReference type="PRINTS" id="PR00722">
    <property type="entry name" value="CHYMOTRYPSIN"/>
</dbReference>
<dbReference type="PROSITE" id="PS50240">
    <property type="entry name" value="TRYPSIN_DOM"/>
    <property type="match status" value="1"/>
</dbReference>
<dbReference type="InterPro" id="IPR001254">
    <property type="entry name" value="Trypsin_dom"/>
</dbReference>
<evidence type="ECO:0000256" key="5">
    <source>
        <dbReference type="SAM" id="MobiDB-lite"/>
    </source>
</evidence>
<dbReference type="CDD" id="cd00190">
    <property type="entry name" value="Tryp_SPc"/>
    <property type="match status" value="1"/>
</dbReference>
<evidence type="ECO:0000256" key="6">
    <source>
        <dbReference type="SAM" id="SignalP"/>
    </source>
</evidence>
<comment type="similarity">
    <text evidence="4">Belongs to the peptidase S1 family. CLIP subfamily.</text>
</comment>
<dbReference type="InterPro" id="IPR043504">
    <property type="entry name" value="Peptidase_S1_PA_chymotrypsin"/>
</dbReference>
<dbReference type="InterPro" id="IPR001314">
    <property type="entry name" value="Peptidase_S1A"/>
</dbReference>
<dbReference type="Proteomes" id="UP001231518">
    <property type="component" value="Chromosome 21"/>
</dbReference>
<evidence type="ECO:0000256" key="1">
    <source>
        <dbReference type="ARBA" id="ARBA00022729"/>
    </source>
</evidence>
<dbReference type="PANTHER" id="PTHR24260:SF143">
    <property type="entry name" value="SERINE PROTEASE GD-LIKE PROTEIN"/>
    <property type="match status" value="1"/>
</dbReference>
<evidence type="ECO:0000256" key="3">
    <source>
        <dbReference type="ARBA" id="ARBA00023180"/>
    </source>
</evidence>
<dbReference type="InterPro" id="IPR031986">
    <property type="entry name" value="GD_N"/>
</dbReference>
<dbReference type="Pfam" id="PF16030">
    <property type="entry name" value="GD_N"/>
    <property type="match status" value="1"/>
</dbReference>
<feature type="signal peptide" evidence="6">
    <location>
        <begin position="1"/>
        <end position="17"/>
    </location>
</feature>
<dbReference type="GO" id="GO:0006508">
    <property type="term" value="P:proteolysis"/>
    <property type="evidence" value="ECO:0007669"/>
    <property type="project" value="InterPro"/>
</dbReference>
<feature type="compositionally biased region" description="Polar residues" evidence="5">
    <location>
        <begin position="171"/>
        <end position="189"/>
    </location>
</feature>
<accession>A0AAD8DN56</accession>
<dbReference type="InterPro" id="IPR018114">
    <property type="entry name" value="TRYPSIN_HIS"/>
</dbReference>
<evidence type="ECO:0000313" key="9">
    <source>
        <dbReference type="Proteomes" id="UP001231518"/>
    </source>
</evidence>
<evidence type="ECO:0000256" key="2">
    <source>
        <dbReference type="ARBA" id="ARBA00023157"/>
    </source>
</evidence>
<dbReference type="AlphaFoldDB" id="A0AAD8DN56"/>
<keyword evidence="3" id="KW-0325">Glycoprotein</keyword>
<feature type="chain" id="PRO_5042282309" description="Peptidase S1 domain-containing protein" evidence="6">
    <location>
        <begin position="18"/>
        <end position="433"/>
    </location>
</feature>
<reference evidence="8" key="1">
    <citation type="submission" date="2023-03" db="EMBL/GenBank/DDBJ databases">
        <title>Chromosome-level genomes of two armyworms, Mythimna separata and Mythimna loreyi, provide insights into the biosynthesis and reception of sex pheromones.</title>
        <authorList>
            <person name="Zhao H."/>
        </authorList>
    </citation>
    <scope>NUCLEOTIDE SEQUENCE</scope>
    <source>
        <strain evidence="8">BeijingLab</strain>
        <tissue evidence="8">Pupa</tissue>
    </source>
</reference>
<dbReference type="SMART" id="SM00020">
    <property type="entry name" value="Tryp_SPc"/>
    <property type="match status" value="1"/>
</dbReference>